<organism evidence="3 4">
    <name type="scientific">Globodera rostochiensis</name>
    <name type="common">Golden nematode worm</name>
    <name type="synonym">Heterodera rostochiensis</name>
    <dbReference type="NCBI Taxonomy" id="31243"/>
    <lineage>
        <taxon>Eukaryota</taxon>
        <taxon>Metazoa</taxon>
        <taxon>Ecdysozoa</taxon>
        <taxon>Nematoda</taxon>
        <taxon>Chromadorea</taxon>
        <taxon>Rhabditida</taxon>
        <taxon>Tylenchina</taxon>
        <taxon>Tylenchomorpha</taxon>
        <taxon>Tylenchoidea</taxon>
        <taxon>Heteroderidae</taxon>
        <taxon>Heteroderinae</taxon>
        <taxon>Globodera</taxon>
    </lineage>
</organism>
<dbReference type="AlphaFoldDB" id="A0A914I3Z2"/>
<feature type="region of interest" description="Disordered" evidence="1">
    <location>
        <begin position="176"/>
        <end position="206"/>
    </location>
</feature>
<feature type="compositionally biased region" description="Low complexity" evidence="1">
    <location>
        <begin position="311"/>
        <end position="320"/>
    </location>
</feature>
<feature type="compositionally biased region" description="Low complexity" evidence="1">
    <location>
        <begin position="176"/>
        <end position="204"/>
    </location>
</feature>
<feature type="compositionally biased region" description="Basic and acidic residues" evidence="1">
    <location>
        <begin position="295"/>
        <end position="309"/>
    </location>
</feature>
<feature type="signal peptide" evidence="2">
    <location>
        <begin position="1"/>
        <end position="22"/>
    </location>
</feature>
<evidence type="ECO:0000256" key="2">
    <source>
        <dbReference type="SAM" id="SignalP"/>
    </source>
</evidence>
<accession>A0A914I3Z2</accession>
<keyword evidence="2" id="KW-0732">Signal</keyword>
<evidence type="ECO:0000313" key="4">
    <source>
        <dbReference type="WBParaSite" id="Gr19_v10_g71.t1"/>
    </source>
</evidence>
<evidence type="ECO:0000313" key="3">
    <source>
        <dbReference type="Proteomes" id="UP000887572"/>
    </source>
</evidence>
<sequence length="369" mass="40717">MLLPLCATFVLAFSFLSRNVNGAAAAADMRCLVSRAGFGLVSETCPAQTVGCRIRIQRNAITFYEYLDRNQFVCVLKGEFGEQFGSGCIRKRSGSIRCWCFGRSNCNSPEHSKLLYEAFVNGNESFTHSSSTFLPPILSTSTKIVRTAAVHRLHKEQKMATFAAAAGRQFMPTTTATTTTTTTAPPSLNNTNNSNSNSNSNRTLQSEYDRQNRVHVIHVSSRDQYEPVFGSAALRRIMAEERERLRAESEDISAEVQDDYDEAEAEDEAADLPAPLDVPADERAQMARRVAQRSELTKPNKGSRMEQRQKSSSSSTSASSEDGDGDGLESAIRDEYFDSSFYAPASSHRPTQNVFKLTLLALLLALCRV</sequence>
<protein>
    <submittedName>
        <fullName evidence="4">Uncharacterized protein</fullName>
    </submittedName>
</protein>
<reference evidence="4" key="1">
    <citation type="submission" date="2022-11" db="UniProtKB">
        <authorList>
            <consortium name="WormBaseParasite"/>
        </authorList>
    </citation>
    <scope>IDENTIFICATION</scope>
</reference>
<evidence type="ECO:0000256" key="1">
    <source>
        <dbReference type="SAM" id="MobiDB-lite"/>
    </source>
</evidence>
<keyword evidence="3" id="KW-1185">Reference proteome</keyword>
<feature type="region of interest" description="Disordered" evidence="1">
    <location>
        <begin position="244"/>
        <end position="330"/>
    </location>
</feature>
<feature type="chain" id="PRO_5037931590" evidence="2">
    <location>
        <begin position="23"/>
        <end position="369"/>
    </location>
</feature>
<dbReference type="WBParaSite" id="Gr19_v10_g71.t1">
    <property type="protein sequence ID" value="Gr19_v10_g71.t1"/>
    <property type="gene ID" value="Gr19_v10_g71"/>
</dbReference>
<name>A0A914I3Z2_GLORO</name>
<feature type="compositionally biased region" description="Acidic residues" evidence="1">
    <location>
        <begin position="250"/>
        <end position="270"/>
    </location>
</feature>
<dbReference type="Proteomes" id="UP000887572">
    <property type="component" value="Unplaced"/>
</dbReference>
<proteinExistence type="predicted"/>